<dbReference type="EMBL" id="JABBWD010000132">
    <property type="protein sequence ID" value="KAG1764157.1"/>
    <property type="molecule type" value="Genomic_DNA"/>
</dbReference>
<evidence type="ECO:0000313" key="2">
    <source>
        <dbReference type="Proteomes" id="UP000714275"/>
    </source>
</evidence>
<evidence type="ECO:0000313" key="1">
    <source>
        <dbReference type="EMBL" id="KAG1764157.1"/>
    </source>
</evidence>
<proteinExistence type="predicted"/>
<reference evidence="1" key="1">
    <citation type="journal article" date="2020" name="New Phytol.">
        <title>Comparative genomics reveals dynamic genome evolution in host specialist ectomycorrhizal fungi.</title>
        <authorList>
            <person name="Lofgren L.A."/>
            <person name="Nguyen N.H."/>
            <person name="Vilgalys R."/>
            <person name="Ruytinx J."/>
            <person name="Liao H.L."/>
            <person name="Branco S."/>
            <person name="Kuo A."/>
            <person name="LaButti K."/>
            <person name="Lipzen A."/>
            <person name="Andreopoulos W."/>
            <person name="Pangilinan J."/>
            <person name="Riley R."/>
            <person name="Hundley H."/>
            <person name="Na H."/>
            <person name="Barry K."/>
            <person name="Grigoriev I.V."/>
            <person name="Stajich J.E."/>
            <person name="Kennedy P.G."/>
        </authorList>
    </citation>
    <scope>NUCLEOTIDE SEQUENCE</scope>
    <source>
        <strain evidence="1">DOB743</strain>
    </source>
</reference>
<dbReference type="OrthoDB" id="5364171at2759"/>
<dbReference type="AlphaFoldDB" id="A0A9P6ZFX0"/>
<organism evidence="1 2">
    <name type="scientific">Suillus placidus</name>
    <dbReference type="NCBI Taxonomy" id="48579"/>
    <lineage>
        <taxon>Eukaryota</taxon>
        <taxon>Fungi</taxon>
        <taxon>Dikarya</taxon>
        <taxon>Basidiomycota</taxon>
        <taxon>Agaricomycotina</taxon>
        <taxon>Agaricomycetes</taxon>
        <taxon>Agaricomycetidae</taxon>
        <taxon>Boletales</taxon>
        <taxon>Suillineae</taxon>
        <taxon>Suillaceae</taxon>
        <taxon>Suillus</taxon>
    </lineage>
</organism>
<protein>
    <submittedName>
        <fullName evidence="1">Uncharacterized protein</fullName>
    </submittedName>
</protein>
<name>A0A9P6ZFX0_9AGAM</name>
<comment type="caution">
    <text evidence="1">The sequence shown here is derived from an EMBL/GenBank/DDBJ whole genome shotgun (WGS) entry which is preliminary data.</text>
</comment>
<gene>
    <name evidence="1" type="ORF">EV702DRAFT_1205134</name>
</gene>
<sequence>MSLPSFCSRPSETCSLLIDTYIKDSAQREYLFDAMETIPCVVVNYARDVRTLFLQGVTEPSKLAAVRFVQIPDIMINPTKQLAPPI</sequence>
<keyword evidence="2" id="KW-1185">Reference proteome</keyword>
<dbReference type="Proteomes" id="UP000714275">
    <property type="component" value="Unassembled WGS sequence"/>
</dbReference>
<accession>A0A9P6ZFX0</accession>